<dbReference type="RefSeq" id="WP_338733544.1">
    <property type="nucleotide sequence ID" value="NZ_CP136924.1"/>
</dbReference>
<sequence>MKNINTPSLLLVIILLLQLSNCKDSSKSKDAKIVTVPPKTGNIYCIPPDQFVGKQFLDKKWLHIIDSIPTSQEKNNDFNGMVHIKGGTFSMGGDLPEGFENMPNTALAQPDEFPKHPVKVSSFYMDEHEVTIGEFLEFVKATNYKTVGEHDIDWEELKKQVAPGTPKPHDSILKAGALVFHFVDKSVKKDNLANWWTFTKGANWKQPQGKSINLQDYLNYPVTQVSWYDAMAYAKWVGKRLPTEAEYEYAMRGGAHNTMYPWGNDKVSNLKYGNFLQGDFPYSNTGEDGFTEVAPVKSFPPNAYGLYDIAGNVWEWTYDWYAADYYQQLKDKSEVAINPLGPDKTYEVYNQNAINKVVRGGSFLCNDSWCSGYRNARRMRLSPDSGMQHVGFRLVRDDLN</sequence>
<keyword evidence="4" id="KW-1185">Reference proteome</keyword>
<dbReference type="InterPro" id="IPR016187">
    <property type="entry name" value="CTDL_fold"/>
</dbReference>
<dbReference type="InterPro" id="IPR005532">
    <property type="entry name" value="SUMF_dom"/>
</dbReference>
<evidence type="ECO:0000259" key="1">
    <source>
        <dbReference type="Pfam" id="PF03781"/>
    </source>
</evidence>
<reference evidence="3 4" key="1">
    <citation type="submission" date="2023-10" db="EMBL/GenBank/DDBJ databases">
        <title>Culture-based analysis of two novel bacteria associated with mangrove crab gills.</title>
        <authorList>
            <person name="Yang X."/>
            <person name="Garuglieri E."/>
            <person name="Van Goethem M.W."/>
            <person name="Fusi M."/>
            <person name="Marasco R."/>
            <person name="Daffonchio D.G."/>
        </authorList>
    </citation>
    <scope>NUCLEOTIDE SEQUENCE</scope>
    <source>
        <strain evidence="3">UG2-1</strain>
        <strain evidence="2">UG2-2</strain>
        <strain evidence="4">UG2_2</strain>
    </source>
</reference>
<dbReference type="Proteomes" id="UP001368318">
    <property type="component" value="Chromosome"/>
</dbReference>
<dbReference type="PANTHER" id="PTHR23150">
    <property type="entry name" value="SULFATASE MODIFYING FACTOR 1, 2"/>
    <property type="match status" value="1"/>
</dbReference>
<proteinExistence type="predicted"/>
<dbReference type="InterPro" id="IPR042095">
    <property type="entry name" value="SUMF_sf"/>
</dbReference>
<dbReference type="InterPro" id="IPR051043">
    <property type="entry name" value="Sulfatase_Mod_Factor_Kinase"/>
</dbReference>
<dbReference type="Pfam" id="PF03781">
    <property type="entry name" value="FGE-sulfatase"/>
    <property type="match status" value="1"/>
</dbReference>
<name>A0AAU6P9S9_9FLAO</name>
<dbReference type="EMBL" id="CP136924">
    <property type="protein sequence ID" value="WXA03393.1"/>
    <property type="molecule type" value="Genomic_DNA"/>
</dbReference>
<accession>A0AAU6P9S9</accession>
<dbReference type="PANTHER" id="PTHR23150:SF19">
    <property type="entry name" value="FORMYLGLYCINE-GENERATING ENZYME"/>
    <property type="match status" value="1"/>
</dbReference>
<dbReference type="AlphaFoldDB" id="A0AAU6P9S9"/>
<gene>
    <name evidence="3" type="ORF">R3L15_04750</name>
    <name evidence="2" type="ORF">R3L16_02650</name>
</gene>
<evidence type="ECO:0000313" key="2">
    <source>
        <dbReference type="EMBL" id="WXA03393.1"/>
    </source>
</evidence>
<evidence type="ECO:0000313" key="4">
    <source>
        <dbReference type="Proteomes" id="UP001368318"/>
    </source>
</evidence>
<evidence type="ECO:0000313" key="3">
    <source>
        <dbReference type="EMBL" id="WXA14185.1"/>
    </source>
</evidence>
<feature type="domain" description="Sulfatase-modifying factor enzyme-like" evidence="1">
    <location>
        <begin position="79"/>
        <end position="396"/>
    </location>
</feature>
<dbReference type="SUPFAM" id="SSF56436">
    <property type="entry name" value="C-type lectin-like"/>
    <property type="match status" value="1"/>
</dbReference>
<dbReference type="KEGG" id="mcaa:R3L15_04750"/>
<protein>
    <submittedName>
        <fullName evidence="3">Formylglycine-generating enzyme family protein</fullName>
    </submittedName>
</protein>
<dbReference type="GO" id="GO:0120147">
    <property type="term" value="F:formylglycine-generating oxidase activity"/>
    <property type="evidence" value="ECO:0007669"/>
    <property type="project" value="TreeGrafter"/>
</dbReference>
<organism evidence="3">
    <name type="scientific">Mangrovimonas cancribranchiae</name>
    <dbReference type="NCBI Taxonomy" id="3080055"/>
    <lineage>
        <taxon>Bacteria</taxon>
        <taxon>Pseudomonadati</taxon>
        <taxon>Bacteroidota</taxon>
        <taxon>Flavobacteriia</taxon>
        <taxon>Flavobacteriales</taxon>
        <taxon>Flavobacteriaceae</taxon>
        <taxon>Mangrovimonas</taxon>
    </lineage>
</organism>
<dbReference type="Gene3D" id="3.90.1580.10">
    <property type="entry name" value="paralog of FGE (formylglycine-generating enzyme)"/>
    <property type="match status" value="1"/>
</dbReference>
<dbReference type="EMBL" id="CP136925">
    <property type="protein sequence ID" value="WXA14185.1"/>
    <property type="molecule type" value="Genomic_DNA"/>
</dbReference>